<comment type="caution">
    <text evidence="3">The sequence shown here is derived from an EMBL/GenBank/DDBJ whole genome shotgun (WGS) entry which is preliminary data.</text>
</comment>
<keyword evidence="1" id="KW-0472">Membrane</keyword>
<dbReference type="InterPro" id="IPR006626">
    <property type="entry name" value="PbH1"/>
</dbReference>
<dbReference type="Gene3D" id="2.160.20.10">
    <property type="entry name" value="Single-stranded right-handed beta-helix, Pectin lyase-like"/>
    <property type="match status" value="1"/>
</dbReference>
<keyword evidence="1" id="KW-1133">Transmembrane helix</keyword>
<keyword evidence="4" id="KW-1185">Reference proteome</keyword>
<sequence>MDVFKRVPRSPRPRWIAIGAVLVIAIAAGVYFWPKGATPGAQRPYAAPSDCISSVSDQVGLGRALEKGYPGDRICAFGDFGGARLVIAKGGTPEWPMLIFGDGKSEVKGITITADNVVLSGFNVVGGIAPGILMRGNNITVEHNTVTHPTGEDHDGLRFFGANLKILHNTISYIDPERTDAHADCMQSFATGPDAPASQNVLIDGNACLEIDNQCLIVEGPHSSAGDGSGIGVTKDITFSNNFCDANASQAVQIDDVQNVRITDNDINAGVRKAFSFQNNSTGAVIEGNDISPCVKYEIGMDASSRRDYRGPDIGGRP</sequence>
<feature type="transmembrane region" description="Helical" evidence="1">
    <location>
        <begin position="15"/>
        <end position="33"/>
    </location>
</feature>
<accession>A0ABP9QGA5</accession>
<evidence type="ECO:0000256" key="1">
    <source>
        <dbReference type="SAM" id="Phobius"/>
    </source>
</evidence>
<gene>
    <name evidence="3" type="ORF">GCM10023321_45610</name>
</gene>
<dbReference type="Pfam" id="PF13229">
    <property type="entry name" value="Beta_helix"/>
    <property type="match status" value="1"/>
</dbReference>
<dbReference type="InterPro" id="IPR039448">
    <property type="entry name" value="Beta_helix"/>
</dbReference>
<protein>
    <recommendedName>
        <fullName evidence="2">Right handed beta helix domain-containing protein</fullName>
    </recommendedName>
</protein>
<dbReference type="SMART" id="SM00710">
    <property type="entry name" value="PbH1"/>
    <property type="match status" value="5"/>
</dbReference>
<dbReference type="InterPro" id="IPR012334">
    <property type="entry name" value="Pectin_lyas_fold"/>
</dbReference>
<evidence type="ECO:0000313" key="3">
    <source>
        <dbReference type="EMBL" id="GAA5161415.1"/>
    </source>
</evidence>
<name>A0ABP9QGA5_9PSEU</name>
<keyword evidence="1" id="KW-0812">Transmembrane</keyword>
<dbReference type="Proteomes" id="UP001428817">
    <property type="component" value="Unassembled WGS sequence"/>
</dbReference>
<organism evidence="3 4">
    <name type="scientific">Pseudonocardia eucalypti</name>
    <dbReference type="NCBI Taxonomy" id="648755"/>
    <lineage>
        <taxon>Bacteria</taxon>
        <taxon>Bacillati</taxon>
        <taxon>Actinomycetota</taxon>
        <taxon>Actinomycetes</taxon>
        <taxon>Pseudonocardiales</taxon>
        <taxon>Pseudonocardiaceae</taxon>
        <taxon>Pseudonocardia</taxon>
    </lineage>
</organism>
<proteinExistence type="predicted"/>
<evidence type="ECO:0000259" key="2">
    <source>
        <dbReference type="Pfam" id="PF13229"/>
    </source>
</evidence>
<dbReference type="InterPro" id="IPR011050">
    <property type="entry name" value="Pectin_lyase_fold/virulence"/>
</dbReference>
<reference evidence="4" key="1">
    <citation type="journal article" date="2019" name="Int. J. Syst. Evol. Microbiol.">
        <title>The Global Catalogue of Microorganisms (GCM) 10K type strain sequencing project: providing services to taxonomists for standard genome sequencing and annotation.</title>
        <authorList>
            <consortium name="The Broad Institute Genomics Platform"/>
            <consortium name="The Broad Institute Genome Sequencing Center for Infectious Disease"/>
            <person name="Wu L."/>
            <person name="Ma J."/>
        </authorList>
    </citation>
    <scope>NUCLEOTIDE SEQUENCE [LARGE SCALE GENOMIC DNA]</scope>
    <source>
        <strain evidence="4">JCM 18303</strain>
    </source>
</reference>
<feature type="domain" description="Right handed beta helix" evidence="2">
    <location>
        <begin position="109"/>
        <end position="291"/>
    </location>
</feature>
<evidence type="ECO:0000313" key="4">
    <source>
        <dbReference type="Proteomes" id="UP001428817"/>
    </source>
</evidence>
<dbReference type="EMBL" id="BAABJP010000024">
    <property type="protein sequence ID" value="GAA5161415.1"/>
    <property type="molecule type" value="Genomic_DNA"/>
</dbReference>
<dbReference type="SUPFAM" id="SSF51126">
    <property type="entry name" value="Pectin lyase-like"/>
    <property type="match status" value="1"/>
</dbReference>